<reference evidence="2" key="1">
    <citation type="submission" date="2019-08" db="EMBL/GenBank/DDBJ databases">
        <authorList>
            <person name="Kucharzyk K."/>
            <person name="Murdoch R.W."/>
            <person name="Higgins S."/>
            <person name="Loffler F."/>
        </authorList>
    </citation>
    <scope>NUCLEOTIDE SEQUENCE</scope>
</reference>
<proteinExistence type="predicted"/>
<dbReference type="AlphaFoldDB" id="A0A645EJU9"/>
<sequence>MHQPRIHHRNFVDDQQLAFQLLRIKFFGFLFLARQTQQAMDRAAGQTCRLLHPFCGTAGRSGKQNREKSVFVILRVFRQIVQFGEHAHDPFENGRFTSTGSTCQDEER</sequence>
<protein>
    <submittedName>
        <fullName evidence="2">Uncharacterized protein</fullName>
    </submittedName>
</protein>
<dbReference type="EMBL" id="VSSQ01047424">
    <property type="protein sequence ID" value="MPN01409.1"/>
    <property type="molecule type" value="Genomic_DNA"/>
</dbReference>
<evidence type="ECO:0000256" key="1">
    <source>
        <dbReference type="SAM" id="MobiDB-lite"/>
    </source>
</evidence>
<comment type="caution">
    <text evidence="2">The sequence shown here is derived from an EMBL/GenBank/DDBJ whole genome shotgun (WGS) entry which is preliminary data.</text>
</comment>
<name>A0A645EJU9_9ZZZZ</name>
<feature type="compositionally biased region" description="Polar residues" evidence="1">
    <location>
        <begin position="95"/>
        <end position="108"/>
    </location>
</feature>
<feature type="region of interest" description="Disordered" evidence="1">
    <location>
        <begin position="89"/>
        <end position="108"/>
    </location>
</feature>
<organism evidence="2">
    <name type="scientific">bioreactor metagenome</name>
    <dbReference type="NCBI Taxonomy" id="1076179"/>
    <lineage>
        <taxon>unclassified sequences</taxon>
        <taxon>metagenomes</taxon>
        <taxon>ecological metagenomes</taxon>
    </lineage>
</organism>
<gene>
    <name evidence="2" type="ORF">SDC9_148618</name>
</gene>
<evidence type="ECO:0000313" key="2">
    <source>
        <dbReference type="EMBL" id="MPN01409.1"/>
    </source>
</evidence>
<accession>A0A645EJU9</accession>